<keyword evidence="2" id="KW-0949">S-adenosyl-L-methionine</keyword>
<protein>
    <submittedName>
        <fullName evidence="3">Nicotianamine synthase</fullName>
    </submittedName>
</protein>
<gene>
    <name evidence="3" type="ORF">DPM12_11355</name>
</gene>
<dbReference type="PANTHER" id="PTHR32266:SF12">
    <property type="entry name" value="NICOTIANAMINE SYNTHASE 3"/>
    <property type="match status" value="1"/>
</dbReference>
<proteinExistence type="predicted"/>
<dbReference type="PROSITE" id="PS51142">
    <property type="entry name" value="NAS"/>
    <property type="match status" value="1"/>
</dbReference>
<dbReference type="SUPFAM" id="SSF53335">
    <property type="entry name" value="S-adenosyl-L-methionine-dependent methyltransferases"/>
    <property type="match status" value="1"/>
</dbReference>
<dbReference type="AlphaFoldDB" id="A0A329QNT8"/>
<keyword evidence="4" id="KW-1185">Reference proteome</keyword>
<dbReference type="Proteomes" id="UP000250462">
    <property type="component" value="Unassembled WGS sequence"/>
</dbReference>
<accession>A0A329QNT8</accession>
<dbReference type="EMBL" id="QMIG01000010">
    <property type="protein sequence ID" value="RAW14025.1"/>
    <property type="molecule type" value="Genomic_DNA"/>
</dbReference>
<evidence type="ECO:0000256" key="2">
    <source>
        <dbReference type="ARBA" id="ARBA00022691"/>
    </source>
</evidence>
<dbReference type="Gene3D" id="3.40.50.150">
    <property type="entry name" value="Vaccinia Virus protein VP39"/>
    <property type="match status" value="1"/>
</dbReference>
<comment type="caution">
    <text evidence="3">The sequence shown here is derived from an EMBL/GenBank/DDBJ whole genome shotgun (WGS) entry which is preliminary data.</text>
</comment>
<dbReference type="PANTHER" id="PTHR32266">
    <property type="entry name" value="NICOTIANAMINE SYNTHASE 3"/>
    <property type="match status" value="1"/>
</dbReference>
<evidence type="ECO:0000313" key="3">
    <source>
        <dbReference type="EMBL" id="RAW14025.1"/>
    </source>
</evidence>
<dbReference type="GO" id="GO:0030410">
    <property type="term" value="F:nicotianamine synthase activity"/>
    <property type="evidence" value="ECO:0007669"/>
    <property type="project" value="InterPro"/>
</dbReference>
<dbReference type="CDD" id="cd02440">
    <property type="entry name" value="AdoMet_MTases"/>
    <property type="match status" value="1"/>
</dbReference>
<sequence length="313" mass="33340">MAPWIRGPGGRVTLLETAESASIAAPRDVSLAAPAVDDVARRLSAIYHGLEARADLRPGAHVDALFHQLVHLVLSTPDELAVRAFDDVRVSSLAPRLRELCATGETELELAWARRIGGSDDPSLTLSQFPYLSNYRLLARMEAGAVARAVDHPVRSLAFVGSGPLPMSAFLLARELGAAVDGIDRDPVAVTTARRLARALGLSHLRIVHEGAGRVDLSGYDVVVLAALVGATGEEKAGVLAHLARSMAPGATLLIRSARGMRMLLYPEVERTLLDEFDVRTVIHPDGEVINSVIVAQIPRRGAVPVPRPGSEA</sequence>
<dbReference type="GO" id="GO:0030418">
    <property type="term" value="P:nicotianamine biosynthetic process"/>
    <property type="evidence" value="ECO:0007669"/>
    <property type="project" value="InterPro"/>
</dbReference>
<dbReference type="InterPro" id="IPR029063">
    <property type="entry name" value="SAM-dependent_MTases_sf"/>
</dbReference>
<dbReference type="Pfam" id="PF03059">
    <property type="entry name" value="NAS"/>
    <property type="match status" value="1"/>
</dbReference>
<evidence type="ECO:0000256" key="1">
    <source>
        <dbReference type="ARBA" id="ARBA00022679"/>
    </source>
</evidence>
<keyword evidence="1" id="KW-0808">Transferase</keyword>
<dbReference type="InterPro" id="IPR004298">
    <property type="entry name" value="Nicotian_synth"/>
</dbReference>
<name>A0A329QNT8_9ACTN</name>
<reference evidence="3 4" key="1">
    <citation type="submission" date="2018-06" db="EMBL/GenBank/DDBJ databases">
        <title>Phytoactinopolyspora halophila sp. nov., a novel halophilic actinomycete isolated from a saline soil in China.</title>
        <authorList>
            <person name="Tang S.-K."/>
        </authorList>
    </citation>
    <scope>NUCLEOTIDE SEQUENCE [LARGE SCALE GENOMIC DNA]</scope>
    <source>
        <strain evidence="3 4">YIM 96934</strain>
    </source>
</reference>
<evidence type="ECO:0000313" key="4">
    <source>
        <dbReference type="Proteomes" id="UP000250462"/>
    </source>
</evidence>
<organism evidence="3 4">
    <name type="scientific">Phytoactinopolyspora halophila</name>
    <dbReference type="NCBI Taxonomy" id="1981511"/>
    <lineage>
        <taxon>Bacteria</taxon>
        <taxon>Bacillati</taxon>
        <taxon>Actinomycetota</taxon>
        <taxon>Actinomycetes</taxon>
        <taxon>Jiangellales</taxon>
        <taxon>Jiangellaceae</taxon>
        <taxon>Phytoactinopolyspora</taxon>
    </lineage>
</organism>